<feature type="binding site" evidence="8">
    <location>
        <begin position="299"/>
        <end position="305"/>
    </location>
    <ligand>
        <name>substrate</name>
    </ligand>
</feature>
<feature type="binding site" description="in other chain" evidence="8">
    <location>
        <position position="129"/>
    </location>
    <ligand>
        <name>IMP</name>
        <dbReference type="ChEBI" id="CHEBI:58053"/>
        <note>ligand shared between dimeric partners</note>
    </ligand>
</feature>
<dbReference type="FunFam" id="1.10.300.10:FF:000001">
    <property type="entry name" value="Adenylosuccinate synthetase"/>
    <property type="match status" value="1"/>
</dbReference>
<evidence type="ECO:0000256" key="3">
    <source>
        <dbReference type="ARBA" id="ARBA00022723"/>
    </source>
</evidence>
<dbReference type="eggNOG" id="COG0104">
    <property type="taxonomic scope" value="Bacteria"/>
</dbReference>
<dbReference type="NCBIfam" id="TIGR00184">
    <property type="entry name" value="purA"/>
    <property type="match status" value="1"/>
</dbReference>
<dbReference type="PANTHER" id="PTHR11846">
    <property type="entry name" value="ADENYLOSUCCINATE SYNTHETASE"/>
    <property type="match status" value="1"/>
</dbReference>
<dbReference type="PANTHER" id="PTHR11846:SF0">
    <property type="entry name" value="ADENYLOSUCCINATE SYNTHETASE"/>
    <property type="match status" value="1"/>
</dbReference>
<feature type="binding site" description="in other chain" evidence="8">
    <location>
        <position position="224"/>
    </location>
    <ligand>
        <name>IMP</name>
        <dbReference type="ChEBI" id="CHEBI:58053"/>
        <note>ligand shared between dimeric partners</note>
    </ligand>
</feature>
<feature type="binding site" evidence="8">
    <location>
        <begin position="331"/>
        <end position="333"/>
    </location>
    <ligand>
        <name>GTP</name>
        <dbReference type="ChEBI" id="CHEBI:37565"/>
    </ligand>
</feature>
<comment type="pathway">
    <text evidence="8 10">Purine metabolism; AMP biosynthesis via de novo pathway; AMP from IMP: step 1/2.</text>
</comment>
<dbReference type="HAMAP" id="MF_00011">
    <property type="entry name" value="Adenylosucc_synth"/>
    <property type="match status" value="1"/>
</dbReference>
<keyword evidence="7 8" id="KW-0342">GTP-binding</keyword>
<dbReference type="GO" id="GO:0005525">
    <property type="term" value="F:GTP binding"/>
    <property type="evidence" value="ECO:0007669"/>
    <property type="project" value="UniProtKB-UniRule"/>
</dbReference>
<keyword evidence="4 8" id="KW-0547">Nucleotide-binding</keyword>
<evidence type="ECO:0000256" key="5">
    <source>
        <dbReference type="ARBA" id="ARBA00022755"/>
    </source>
</evidence>
<comment type="catalytic activity">
    <reaction evidence="8 10">
        <text>IMP + L-aspartate + GTP = N(6)-(1,2-dicarboxyethyl)-AMP + GDP + phosphate + 2 H(+)</text>
        <dbReference type="Rhea" id="RHEA:15753"/>
        <dbReference type="ChEBI" id="CHEBI:15378"/>
        <dbReference type="ChEBI" id="CHEBI:29991"/>
        <dbReference type="ChEBI" id="CHEBI:37565"/>
        <dbReference type="ChEBI" id="CHEBI:43474"/>
        <dbReference type="ChEBI" id="CHEBI:57567"/>
        <dbReference type="ChEBI" id="CHEBI:58053"/>
        <dbReference type="ChEBI" id="CHEBI:58189"/>
        <dbReference type="EC" id="6.3.4.4"/>
    </reaction>
</comment>
<evidence type="ECO:0000256" key="4">
    <source>
        <dbReference type="ARBA" id="ARBA00022741"/>
    </source>
</evidence>
<feature type="active site" evidence="9">
    <location>
        <position position="140"/>
    </location>
</feature>
<keyword evidence="12" id="KW-1185">Reference proteome</keyword>
<proteinExistence type="inferred from homology"/>
<feature type="binding site" evidence="8">
    <location>
        <position position="13"/>
    </location>
    <ligand>
        <name>Mg(2+)</name>
        <dbReference type="ChEBI" id="CHEBI:18420"/>
    </ligand>
</feature>
<dbReference type="RefSeq" id="WP_013181418.1">
    <property type="nucleotide sequence ID" value="NC_014225.1"/>
</dbReference>
<dbReference type="InterPro" id="IPR042109">
    <property type="entry name" value="Adenylosuccinate_synth_dom1"/>
</dbReference>
<dbReference type="UniPathway" id="UPA00075">
    <property type="reaction ID" value="UER00335"/>
</dbReference>
<dbReference type="GO" id="GO:0000287">
    <property type="term" value="F:magnesium ion binding"/>
    <property type="evidence" value="ECO:0007669"/>
    <property type="project" value="UniProtKB-UniRule"/>
</dbReference>
<dbReference type="KEGG" id="wch:wcw_0315"/>
<feature type="binding site" evidence="8">
    <location>
        <begin position="40"/>
        <end position="42"/>
    </location>
    <ligand>
        <name>GTP</name>
        <dbReference type="ChEBI" id="CHEBI:37565"/>
    </ligand>
</feature>
<feature type="active site" description="Proton acceptor" evidence="8">
    <location>
        <position position="13"/>
    </location>
</feature>
<dbReference type="EMBL" id="CP001928">
    <property type="protein sequence ID" value="ADI37690.1"/>
    <property type="molecule type" value="Genomic_DNA"/>
</dbReference>
<evidence type="ECO:0000256" key="7">
    <source>
        <dbReference type="ARBA" id="ARBA00023134"/>
    </source>
</evidence>
<dbReference type="SUPFAM" id="SSF52540">
    <property type="entry name" value="P-loop containing nucleoside triphosphate hydrolases"/>
    <property type="match status" value="1"/>
</dbReference>
<evidence type="ECO:0000313" key="11">
    <source>
        <dbReference type="EMBL" id="ADI37690.1"/>
    </source>
</evidence>
<feature type="binding site" evidence="8">
    <location>
        <begin position="12"/>
        <end position="18"/>
    </location>
    <ligand>
        <name>GTP</name>
        <dbReference type="ChEBI" id="CHEBI:37565"/>
    </ligand>
</feature>
<comment type="function">
    <text evidence="8">Plays an important role in the de novo pathway of purine nucleotide biosynthesis. Catalyzes the first committed step in the biosynthesis of AMP from IMP.</text>
</comment>
<dbReference type="Proteomes" id="UP000001505">
    <property type="component" value="Chromosome"/>
</dbReference>
<dbReference type="GO" id="GO:0046040">
    <property type="term" value="P:IMP metabolic process"/>
    <property type="evidence" value="ECO:0007669"/>
    <property type="project" value="TreeGrafter"/>
</dbReference>
<dbReference type="InterPro" id="IPR027417">
    <property type="entry name" value="P-loop_NTPase"/>
</dbReference>
<dbReference type="AlphaFoldDB" id="D6YU79"/>
<dbReference type="Gene3D" id="1.10.300.10">
    <property type="entry name" value="Adenylosuccinate Synthetase, subunit A, domain 2"/>
    <property type="match status" value="1"/>
</dbReference>
<dbReference type="InterPro" id="IPR001114">
    <property type="entry name" value="Adenylosuccinate_synthetase"/>
</dbReference>
<comment type="subunit">
    <text evidence="1 8">Homodimer.</text>
</comment>
<dbReference type="Gene3D" id="3.40.440.10">
    <property type="entry name" value="Adenylosuccinate Synthetase, subunit A, domain 1"/>
    <property type="match status" value="1"/>
</dbReference>
<dbReference type="STRING" id="716544.wcw_0315"/>
<name>D6YU79_WADCW</name>
<protein>
    <recommendedName>
        <fullName evidence="8 10">Adenylosuccinate synthetase</fullName>
        <shortName evidence="8">AMPSase</shortName>
        <shortName evidence="8">AdSS</shortName>
        <ecNumber evidence="8 10">6.3.4.4</ecNumber>
    </recommendedName>
    <alternativeName>
        <fullName evidence="8">IMP--aspartate ligase</fullName>
    </alternativeName>
</protein>
<comment type="similarity">
    <text evidence="8 10">Belongs to the adenylosuccinate synthetase family.</text>
</comment>
<feature type="binding site" evidence="8">
    <location>
        <position position="40"/>
    </location>
    <ligand>
        <name>Mg(2+)</name>
        <dbReference type="ChEBI" id="CHEBI:18420"/>
    </ligand>
</feature>
<dbReference type="InterPro" id="IPR042110">
    <property type="entry name" value="Adenylosuccinate_synth_dom2"/>
</dbReference>
<gene>
    <name evidence="8 11" type="primary">purA</name>
    <name evidence="11" type="ordered locus">wcw_0315</name>
</gene>
<feature type="binding site" description="in other chain" evidence="8">
    <location>
        <begin position="13"/>
        <end position="16"/>
    </location>
    <ligand>
        <name>IMP</name>
        <dbReference type="ChEBI" id="CHEBI:58053"/>
        <note>ligand shared between dimeric partners</note>
    </ligand>
</feature>
<dbReference type="InterPro" id="IPR033128">
    <property type="entry name" value="Adenylosuccin_syn_Lys_AS"/>
</dbReference>
<dbReference type="PROSITE" id="PS01266">
    <property type="entry name" value="ADENYLOSUCCIN_SYN_1"/>
    <property type="match status" value="1"/>
</dbReference>
<dbReference type="SMART" id="SM00788">
    <property type="entry name" value="Adenylsucc_synt"/>
    <property type="match status" value="1"/>
</dbReference>
<dbReference type="FunFam" id="3.90.170.10:FF:000001">
    <property type="entry name" value="Adenylosuccinate synthetase"/>
    <property type="match status" value="1"/>
</dbReference>
<dbReference type="GO" id="GO:0005737">
    <property type="term" value="C:cytoplasm"/>
    <property type="evidence" value="ECO:0007669"/>
    <property type="project" value="UniProtKB-SubCell"/>
</dbReference>
<dbReference type="HOGENOM" id="CLU_029848_0_0_0"/>
<feature type="binding site" evidence="8">
    <location>
        <begin position="413"/>
        <end position="415"/>
    </location>
    <ligand>
        <name>GTP</name>
        <dbReference type="ChEBI" id="CHEBI:37565"/>
    </ligand>
</feature>
<keyword evidence="6 8" id="KW-0460">Magnesium</keyword>
<feature type="active site" description="Proton donor" evidence="8">
    <location>
        <position position="41"/>
    </location>
</feature>
<keyword evidence="2 8" id="KW-0436">Ligase</keyword>
<dbReference type="GO" id="GO:0044208">
    <property type="term" value="P:'de novo' AMP biosynthetic process"/>
    <property type="evidence" value="ECO:0007669"/>
    <property type="project" value="UniProtKB-UniRule"/>
</dbReference>
<evidence type="ECO:0000256" key="6">
    <source>
        <dbReference type="ARBA" id="ARBA00022842"/>
    </source>
</evidence>
<evidence type="ECO:0000256" key="1">
    <source>
        <dbReference type="ARBA" id="ARBA00011738"/>
    </source>
</evidence>
<feature type="binding site" evidence="8">
    <location>
        <position position="143"/>
    </location>
    <ligand>
        <name>IMP</name>
        <dbReference type="ChEBI" id="CHEBI:58053"/>
        <note>ligand shared between dimeric partners</note>
    </ligand>
</feature>
<dbReference type="InterPro" id="IPR018220">
    <property type="entry name" value="Adenylosuccin_syn_GTP-bd"/>
</dbReference>
<evidence type="ECO:0000256" key="2">
    <source>
        <dbReference type="ARBA" id="ARBA00022598"/>
    </source>
</evidence>
<keyword evidence="8" id="KW-0963">Cytoplasm</keyword>
<dbReference type="OrthoDB" id="9807553at2"/>
<evidence type="ECO:0000313" key="12">
    <source>
        <dbReference type="Proteomes" id="UP000001505"/>
    </source>
</evidence>
<feature type="binding site" evidence="8">
    <location>
        <position position="305"/>
    </location>
    <ligand>
        <name>GTP</name>
        <dbReference type="ChEBI" id="CHEBI:37565"/>
    </ligand>
</feature>
<reference evidence="11 12" key="1">
    <citation type="journal article" date="2010" name="PLoS ONE">
        <title>The Waddlia genome: a window into chlamydial biology.</title>
        <authorList>
            <person name="Bertelli C."/>
            <person name="Collyn F."/>
            <person name="Croxatto A."/>
            <person name="Ruckert C."/>
            <person name="Polkinghorne A."/>
            <person name="Kebbi-Beghdadi C."/>
            <person name="Goesmann A."/>
            <person name="Vaughan L."/>
            <person name="Greub G."/>
        </authorList>
    </citation>
    <scope>NUCLEOTIDE SEQUENCE [LARGE SCALE GENOMIC DNA]</scope>
    <source>
        <strain evidence="12">ATCC VR-1470 / WSU 86-1044</strain>
    </source>
</reference>
<dbReference type="EC" id="6.3.4.4" evidence="8 10"/>
<evidence type="ECO:0000256" key="8">
    <source>
        <dbReference type="HAMAP-Rule" id="MF_00011"/>
    </source>
</evidence>
<dbReference type="CDD" id="cd03108">
    <property type="entry name" value="AdSS"/>
    <property type="match status" value="1"/>
</dbReference>
<comment type="cofactor">
    <cofactor evidence="8">
        <name>Mg(2+)</name>
        <dbReference type="ChEBI" id="CHEBI:18420"/>
    </cofactor>
    <text evidence="8">Binds 1 Mg(2+) ion per subunit.</text>
</comment>
<evidence type="ECO:0000256" key="10">
    <source>
        <dbReference type="RuleBase" id="RU000520"/>
    </source>
</evidence>
<dbReference type="GO" id="GO:0004019">
    <property type="term" value="F:adenylosuccinate synthase activity"/>
    <property type="evidence" value="ECO:0007669"/>
    <property type="project" value="UniProtKB-UniRule"/>
</dbReference>
<evidence type="ECO:0000256" key="9">
    <source>
        <dbReference type="PROSITE-ProRule" id="PRU10134"/>
    </source>
</evidence>
<keyword evidence="3 8" id="KW-0479">Metal-binding</keyword>
<dbReference type="PROSITE" id="PS00513">
    <property type="entry name" value="ADENYLOSUCCIN_SYN_2"/>
    <property type="match status" value="1"/>
</dbReference>
<keyword evidence="5 8" id="KW-0658">Purine biosynthesis</keyword>
<organism evidence="11 12">
    <name type="scientific">Waddlia chondrophila (strain ATCC VR-1470 / WSU 86-1044)</name>
    <dbReference type="NCBI Taxonomy" id="716544"/>
    <lineage>
        <taxon>Bacteria</taxon>
        <taxon>Pseudomonadati</taxon>
        <taxon>Chlamydiota</taxon>
        <taxon>Chlamydiia</taxon>
        <taxon>Parachlamydiales</taxon>
        <taxon>Waddliaceae</taxon>
        <taxon>Waddlia</taxon>
    </lineage>
</organism>
<dbReference type="InterPro" id="IPR042111">
    <property type="entry name" value="Adenylosuccinate_synth_dom3"/>
</dbReference>
<accession>D6YU79</accession>
<sequence>MPGVIVVGAQWGDEGKGKIIDILTSKAKHIVRAQGGNNAGHTIIIGEDEYKLHLTPSGILHPHTQCYIGAGTVIDPEVLVFEMNTLQSRGIDLTGRLWISPAAHIIFPYHRKLDLLLEQKKGSQAVGTTGRGIGPCYADKAHRLGIRMAELMDPNLFPSLLKNALELKNEEITKLYNSDPLSFEEIFSEYTRYGQYLAPHISHVEDKIQAALQQQENVLFEGAQGTFLDTTMGTYPYVTSSSTISGGICTGSGIGPSQIDHTVGVIKAYTTRVGHGPLPSEVKENDQFLDHFTAREFGTTTRRKRRIGWFDAVLAQKAAKINGLNSIAITKLDIFDKVDKIKICVAYELDGERVESVPYLAEQFAQLKPVYEELPGWKQKTTEITSYDALPSEAKQYIQRLGELTGVEISMVSVGPEREQTITLMDLFKSKESV</sequence>
<dbReference type="NCBIfam" id="NF002223">
    <property type="entry name" value="PRK01117.1"/>
    <property type="match status" value="1"/>
</dbReference>
<dbReference type="Pfam" id="PF00709">
    <property type="entry name" value="Adenylsucc_synt"/>
    <property type="match status" value="1"/>
</dbReference>
<feature type="binding site" description="in other chain" evidence="8">
    <location>
        <begin position="38"/>
        <end position="41"/>
    </location>
    <ligand>
        <name>IMP</name>
        <dbReference type="ChEBI" id="CHEBI:58053"/>
        <note>ligand shared between dimeric partners</note>
    </ligand>
</feature>
<dbReference type="Gene3D" id="3.90.170.10">
    <property type="entry name" value="Adenylosuccinate Synthetase, subunit A, domain 3"/>
    <property type="match status" value="1"/>
</dbReference>
<comment type="subcellular location">
    <subcellularLocation>
        <location evidence="8">Cytoplasm</location>
    </subcellularLocation>
</comment>
<feature type="binding site" description="in other chain" evidence="8">
    <location>
        <position position="239"/>
    </location>
    <ligand>
        <name>IMP</name>
        <dbReference type="ChEBI" id="CHEBI:58053"/>
        <note>ligand shared between dimeric partners</note>
    </ligand>
</feature>
<feature type="binding site" description="in other chain" evidence="8">
    <location>
        <position position="303"/>
    </location>
    <ligand>
        <name>IMP</name>
        <dbReference type="ChEBI" id="CHEBI:58053"/>
        <note>ligand shared between dimeric partners</note>
    </ligand>
</feature>